<keyword evidence="8 14" id="KW-0863">Zinc-finger</keyword>
<comment type="pathway">
    <text evidence="3">Protein modification; protein ubiquitination.</text>
</comment>
<dbReference type="Gene3D" id="3.30.40.10">
    <property type="entry name" value="Zinc/RING finger domain, C3HC4 (zinc finger)"/>
    <property type="match status" value="1"/>
</dbReference>
<proteinExistence type="inferred from homology"/>
<comment type="subcellular location">
    <subcellularLocation>
        <location evidence="2">Membrane</location>
        <topology evidence="2">Single-pass membrane protein</topology>
    </subcellularLocation>
</comment>
<evidence type="ECO:0000256" key="15">
    <source>
        <dbReference type="SAM" id="MobiDB-lite"/>
    </source>
</evidence>
<comment type="catalytic activity">
    <reaction evidence="1">
        <text>S-ubiquitinyl-[E2 ubiquitin-conjugating enzyme]-L-cysteine + [acceptor protein]-L-lysine = [E2 ubiquitin-conjugating enzyme]-L-cysteine + N(6)-ubiquitinyl-[acceptor protein]-L-lysine.</text>
        <dbReference type="EC" id="2.3.2.27"/>
    </reaction>
</comment>
<feature type="region of interest" description="Disordered" evidence="15">
    <location>
        <begin position="180"/>
        <end position="200"/>
    </location>
</feature>
<dbReference type="Proteomes" id="UP000516437">
    <property type="component" value="Chromosome 5"/>
</dbReference>
<evidence type="ECO:0000256" key="11">
    <source>
        <dbReference type="ARBA" id="ARBA00022989"/>
    </source>
</evidence>
<evidence type="ECO:0000256" key="10">
    <source>
        <dbReference type="ARBA" id="ARBA00022833"/>
    </source>
</evidence>
<evidence type="ECO:0000256" key="12">
    <source>
        <dbReference type="ARBA" id="ARBA00023136"/>
    </source>
</evidence>
<keyword evidence="6 16" id="KW-0812">Transmembrane</keyword>
<comment type="caution">
    <text evidence="19">The sequence shown here is derived from an EMBL/GenBank/DDBJ whole genome shotgun (WGS) entry which is preliminary data.</text>
</comment>
<feature type="compositionally biased region" description="Polar residues" evidence="15">
    <location>
        <begin position="183"/>
        <end position="200"/>
    </location>
</feature>
<dbReference type="AlphaFoldDB" id="A0A6A1VNP0"/>
<evidence type="ECO:0000256" key="7">
    <source>
        <dbReference type="ARBA" id="ARBA00022723"/>
    </source>
</evidence>
<feature type="transmembrane region" description="Helical" evidence="16">
    <location>
        <begin position="53"/>
        <end position="71"/>
    </location>
</feature>
<evidence type="ECO:0000313" key="19">
    <source>
        <dbReference type="EMBL" id="KAB1214522.1"/>
    </source>
</evidence>
<dbReference type="EC" id="2.3.2.27" evidence="4"/>
<accession>A0A6A1VNP0</accession>
<feature type="compositionally biased region" description="Polar residues" evidence="15">
    <location>
        <begin position="229"/>
        <end position="244"/>
    </location>
</feature>
<evidence type="ECO:0000256" key="13">
    <source>
        <dbReference type="ARBA" id="ARBA00024209"/>
    </source>
</evidence>
<dbReference type="FunFam" id="3.30.40.10:FF:000187">
    <property type="entry name" value="E3 ubiquitin-protein ligase ATL6"/>
    <property type="match status" value="1"/>
</dbReference>
<evidence type="ECO:0000256" key="17">
    <source>
        <dbReference type="SAM" id="SignalP"/>
    </source>
</evidence>
<evidence type="ECO:0000256" key="1">
    <source>
        <dbReference type="ARBA" id="ARBA00000900"/>
    </source>
</evidence>
<dbReference type="GO" id="GO:0008270">
    <property type="term" value="F:zinc ion binding"/>
    <property type="evidence" value="ECO:0007669"/>
    <property type="project" value="UniProtKB-KW"/>
</dbReference>
<keyword evidence="9" id="KW-0833">Ubl conjugation pathway</keyword>
<feature type="signal peptide" evidence="17">
    <location>
        <begin position="1"/>
        <end position="29"/>
    </location>
</feature>
<protein>
    <recommendedName>
        <fullName evidence="4">RING-type E3 ubiquitin transferase</fullName>
        <ecNumber evidence="4">2.3.2.27</ecNumber>
    </recommendedName>
</protein>
<evidence type="ECO:0000256" key="16">
    <source>
        <dbReference type="SAM" id="Phobius"/>
    </source>
</evidence>
<reference evidence="19 20" key="1">
    <citation type="journal article" date="2019" name="Plant Biotechnol. J.">
        <title>The red bayberry genome and genetic basis of sex determination.</title>
        <authorList>
            <person name="Jia H.M."/>
            <person name="Jia H.J."/>
            <person name="Cai Q.L."/>
            <person name="Wang Y."/>
            <person name="Zhao H.B."/>
            <person name="Yang W.F."/>
            <person name="Wang G.Y."/>
            <person name="Li Y.H."/>
            <person name="Zhan D.L."/>
            <person name="Shen Y.T."/>
            <person name="Niu Q.F."/>
            <person name="Chang L."/>
            <person name="Qiu J."/>
            <person name="Zhao L."/>
            <person name="Xie H.B."/>
            <person name="Fu W.Y."/>
            <person name="Jin J."/>
            <person name="Li X.W."/>
            <person name="Jiao Y."/>
            <person name="Zhou C.C."/>
            <person name="Tu T."/>
            <person name="Chai C.Y."/>
            <person name="Gao J.L."/>
            <person name="Fan L.J."/>
            <person name="van de Weg E."/>
            <person name="Wang J.Y."/>
            <person name="Gao Z.S."/>
        </authorList>
    </citation>
    <scope>NUCLEOTIDE SEQUENCE [LARGE SCALE GENOMIC DNA]</scope>
    <source>
        <tissue evidence="19">Leaves</tissue>
    </source>
</reference>
<dbReference type="InterPro" id="IPR001841">
    <property type="entry name" value="Znf_RING"/>
</dbReference>
<dbReference type="PANTHER" id="PTHR14155:SF576">
    <property type="entry name" value="E3 UBIQUITIN-PROTEIN LIGASE ATL6-LIKE"/>
    <property type="match status" value="1"/>
</dbReference>
<name>A0A6A1VNP0_9ROSI</name>
<dbReference type="GO" id="GO:0016020">
    <property type="term" value="C:membrane"/>
    <property type="evidence" value="ECO:0007669"/>
    <property type="project" value="UniProtKB-SubCell"/>
</dbReference>
<evidence type="ECO:0000256" key="3">
    <source>
        <dbReference type="ARBA" id="ARBA00004906"/>
    </source>
</evidence>
<comment type="similarity">
    <text evidence="13">Belongs to the RING-type zinc finger family. ATL subfamily.</text>
</comment>
<sequence>MMPGYSSVRLIIPCLILLFLLPVYPLANAQSTTESAPGFYQPGANFNQSMAVIVVFLMCAFFFMAFFSIYIRECVESRAATLQTAGGPANVGNRSRQRGLDRAVIDTFPILVYSAVRDLKIGKGGLECAVCLSEFEDHETLRLLPKCQHAFHPDCIDAWLTSHITCPVCRAKLTPEELRRKAAQSNDSGGESSQEITTSEPVGVQSDHILIDVIDDHSTVEIVNRPTTTTVSGKFPRSHSTGHSLVQPGESTERYTLRLPEEVRKQILATGLKLRRSSSYDVVLGRVWSSRKGYRSGGDGEGSSRGKSSSVNRQVGRSDWWVYSMTPTKGGSVKSPKLGGEGNATNGKNFLTPVRDAVRFSLA</sequence>
<keyword evidence="17" id="KW-0732">Signal</keyword>
<evidence type="ECO:0000256" key="14">
    <source>
        <dbReference type="PROSITE-ProRule" id="PRU00175"/>
    </source>
</evidence>
<evidence type="ECO:0000259" key="18">
    <source>
        <dbReference type="PROSITE" id="PS50089"/>
    </source>
</evidence>
<dbReference type="InterPro" id="IPR053238">
    <property type="entry name" value="RING-H2_zinc_finger"/>
</dbReference>
<dbReference type="PANTHER" id="PTHR14155">
    <property type="entry name" value="RING FINGER DOMAIN-CONTAINING"/>
    <property type="match status" value="1"/>
</dbReference>
<evidence type="ECO:0000256" key="6">
    <source>
        <dbReference type="ARBA" id="ARBA00022692"/>
    </source>
</evidence>
<dbReference type="GO" id="GO:0061630">
    <property type="term" value="F:ubiquitin protein ligase activity"/>
    <property type="evidence" value="ECO:0007669"/>
    <property type="project" value="UniProtKB-EC"/>
</dbReference>
<keyword evidence="11 16" id="KW-1133">Transmembrane helix</keyword>
<feature type="chain" id="PRO_5025359390" description="RING-type E3 ubiquitin transferase" evidence="17">
    <location>
        <begin position="30"/>
        <end position="363"/>
    </location>
</feature>
<dbReference type="EMBL" id="RXIC02000023">
    <property type="protein sequence ID" value="KAB1214522.1"/>
    <property type="molecule type" value="Genomic_DNA"/>
</dbReference>
<keyword evidence="5" id="KW-0808">Transferase</keyword>
<dbReference type="SMART" id="SM00184">
    <property type="entry name" value="RING"/>
    <property type="match status" value="1"/>
</dbReference>
<keyword evidence="7" id="KW-0479">Metal-binding</keyword>
<evidence type="ECO:0000256" key="2">
    <source>
        <dbReference type="ARBA" id="ARBA00004167"/>
    </source>
</evidence>
<dbReference type="InterPro" id="IPR013083">
    <property type="entry name" value="Znf_RING/FYVE/PHD"/>
</dbReference>
<evidence type="ECO:0000256" key="4">
    <source>
        <dbReference type="ARBA" id="ARBA00012483"/>
    </source>
</evidence>
<dbReference type="Pfam" id="PF13639">
    <property type="entry name" value="zf-RING_2"/>
    <property type="match status" value="1"/>
</dbReference>
<keyword evidence="12 16" id="KW-0472">Membrane</keyword>
<dbReference type="OrthoDB" id="8062037at2759"/>
<organism evidence="19 20">
    <name type="scientific">Morella rubra</name>
    <name type="common">Chinese bayberry</name>
    <dbReference type="NCBI Taxonomy" id="262757"/>
    <lineage>
        <taxon>Eukaryota</taxon>
        <taxon>Viridiplantae</taxon>
        <taxon>Streptophyta</taxon>
        <taxon>Embryophyta</taxon>
        <taxon>Tracheophyta</taxon>
        <taxon>Spermatophyta</taxon>
        <taxon>Magnoliopsida</taxon>
        <taxon>eudicotyledons</taxon>
        <taxon>Gunneridae</taxon>
        <taxon>Pentapetalae</taxon>
        <taxon>rosids</taxon>
        <taxon>fabids</taxon>
        <taxon>Fagales</taxon>
        <taxon>Myricaceae</taxon>
        <taxon>Morella</taxon>
    </lineage>
</organism>
<evidence type="ECO:0000256" key="8">
    <source>
        <dbReference type="ARBA" id="ARBA00022771"/>
    </source>
</evidence>
<keyword evidence="20" id="KW-1185">Reference proteome</keyword>
<feature type="domain" description="RING-type" evidence="18">
    <location>
        <begin position="128"/>
        <end position="170"/>
    </location>
</feature>
<feature type="region of interest" description="Disordered" evidence="15">
    <location>
        <begin position="292"/>
        <end position="313"/>
    </location>
</feature>
<evidence type="ECO:0000256" key="5">
    <source>
        <dbReference type="ARBA" id="ARBA00022679"/>
    </source>
</evidence>
<feature type="region of interest" description="Disordered" evidence="15">
    <location>
        <begin position="229"/>
        <end position="251"/>
    </location>
</feature>
<dbReference type="SUPFAM" id="SSF57850">
    <property type="entry name" value="RING/U-box"/>
    <property type="match status" value="1"/>
</dbReference>
<evidence type="ECO:0000256" key="9">
    <source>
        <dbReference type="ARBA" id="ARBA00022786"/>
    </source>
</evidence>
<gene>
    <name evidence="19" type="ORF">CJ030_MR5G013435</name>
</gene>
<dbReference type="CDD" id="cd16461">
    <property type="entry name" value="RING-H2_EL5-like"/>
    <property type="match status" value="1"/>
</dbReference>
<dbReference type="PROSITE" id="PS50089">
    <property type="entry name" value="ZF_RING_2"/>
    <property type="match status" value="1"/>
</dbReference>
<keyword evidence="10" id="KW-0862">Zinc</keyword>
<evidence type="ECO:0000313" key="20">
    <source>
        <dbReference type="Proteomes" id="UP000516437"/>
    </source>
</evidence>